<dbReference type="AlphaFoldDB" id="A0A174G6M0"/>
<evidence type="ECO:0000313" key="2">
    <source>
        <dbReference type="Proteomes" id="UP000095558"/>
    </source>
</evidence>
<name>A0A174G6M0_9CLOT</name>
<reference evidence="1 2" key="1">
    <citation type="submission" date="2015-09" db="EMBL/GenBank/DDBJ databases">
        <authorList>
            <consortium name="Pathogen Informatics"/>
        </authorList>
    </citation>
    <scope>NUCLEOTIDE SEQUENCE [LARGE SCALE GENOMIC DNA]</scope>
    <source>
        <strain evidence="1 2">2789STDY5834855</strain>
    </source>
</reference>
<dbReference type="PANTHER" id="PTHR33293">
    <property type="entry name" value="INSERTION ELEMENT IS1 1 PROTEIN INSB-RELATED"/>
    <property type="match status" value="1"/>
</dbReference>
<dbReference type="RefSeq" id="WP_055277394.1">
    <property type="nucleotide sequence ID" value="NZ_CYZV01000031.1"/>
</dbReference>
<dbReference type="Proteomes" id="UP000095558">
    <property type="component" value="Unassembled WGS sequence"/>
</dbReference>
<sequence length="309" mass="36565">MYERYKILIKNAPESVTNINSKFNVIKGNENNNKKCPYCDSNKIIKFGFYKGIQRYKCNNDECGRTFSGDSNNPFRCSKKFKDNWEEYFNLITKGLSLRECAKKMNITIVTSFFWRHRFLNDLKERNYIAKIGSYVELTKMVTLENFKGDRKYHGEKRDKIIVINALNNYNDVLPIIAGRSFFGFYEIRDNLIPRLDKHAYVVGYTDSRLKLFSKAFNEINNVKLDNENISRMDIMYSIKVKKWLSKFKGVASKYLDHYLSWRVFEYKNNSEDRKDSFFIKTSNIDINIKAEINTYSSWNNIKAKVISV</sequence>
<accession>A0A174G6M0</accession>
<organism evidence="1 2">
    <name type="scientific">Clostridium disporicum</name>
    <dbReference type="NCBI Taxonomy" id="84024"/>
    <lineage>
        <taxon>Bacteria</taxon>
        <taxon>Bacillati</taxon>
        <taxon>Bacillota</taxon>
        <taxon>Clostridia</taxon>
        <taxon>Eubacteriales</taxon>
        <taxon>Clostridiaceae</taxon>
        <taxon>Clostridium</taxon>
    </lineage>
</organism>
<dbReference type="EMBL" id="CYZV01000031">
    <property type="protein sequence ID" value="CUO56768.1"/>
    <property type="molecule type" value="Genomic_DNA"/>
</dbReference>
<dbReference type="OrthoDB" id="15023at2"/>
<dbReference type="InterPro" id="IPR051354">
    <property type="entry name" value="Transposase_27_IS1"/>
</dbReference>
<gene>
    <name evidence="1" type="ORF">ERS852470_02717</name>
</gene>
<protein>
    <submittedName>
        <fullName evidence="1">Transposase</fullName>
    </submittedName>
</protein>
<proteinExistence type="predicted"/>
<evidence type="ECO:0000313" key="1">
    <source>
        <dbReference type="EMBL" id="CUO56768.1"/>
    </source>
</evidence>
<dbReference type="PANTHER" id="PTHR33293:SF1">
    <property type="entry name" value="INSERTION ELEMENT IS1 1 PROTEIN INSB-RELATED"/>
    <property type="match status" value="1"/>
</dbReference>